<comment type="similarity">
    <text evidence="1">Belongs to the LysR transcriptional regulatory family.</text>
</comment>
<dbReference type="Proteomes" id="UP000031670">
    <property type="component" value="Unassembled WGS sequence"/>
</dbReference>
<dbReference type="AlphaFoldDB" id="A0A0B8P8L9"/>
<name>A0A0B8P8L9_9VIBR</name>
<organism evidence="6 7">
    <name type="scientific">Vibrio ishigakensis</name>
    <dbReference type="NCBI Taxonomy" id="1481914"/>
    <lineage>
        <taxon>Bacteria</taxon>
        <taxon>Pseudomonadati</taxon>
        <taxon>Pseudomonadota</taxon>
        <taxon>Gammaproteobacteria</taxon>
        <taxon>Vibrionales</taxon>
        <taxon>Vibrionaceae</taxon>
        <taxon>Vibrio</taxon>
    </lineage>
</organism>
<dbReference type="Pfam" id="PF00126">
    <property type="entry name" value="HTH_1"/>
    <property type="match status" value="1"/>
</dbReference>
<evidence type="ECO:0000256" key="3">
    <source>
        <dbReference type="ARBA" id="ARBA00023125"/>
    </source>
</evidence>
<reference evidence="6 7" key="1">
    <citation type="submission" date="2015-01" db="EMBL/GenBank/DDBJ databases">
        <title>Vibrio sp. C5 JCM 19232 whole genome shotgun sequence.</title>
        <authorList>
            <person name="Sawabe T."/>
            <person name="Meirelles P."/>
            <person name="Feng G."/>
            <person name="Sayaka M."/>
            <person name="Hattori M."/>
            <person name="Ohkuma M."/>
        </authorList>
    </citation>
    <scope>NUCLEOTIDE SEQUENCE [LARGE SCALE GENOMIC DNA]</scope>
    <source>
        <strain evidence="6 7">JCM19232</strain>
    </source>
</reference>
<evidence type="ECO:0000313" key="7">
    <source>
        <dbReference type="Proteomes" id="UP000031670"/>
    </source>
</evidence>
<dbReference type="PROSITE" id="PS50931">
    <property type="entry name" value="HTH_LYSR"/>
    <property type="match status" value="1"/>
</dbReference>
<protein>
    <recommendedName>
        <fullName evidence="5">HTH lysR-type domain-containing protein</fullName>
    </recommendedName>
</protein>
<comment type="caution">
    <text evidence="6">The sequence shown here is derived from an EMBL/GenBank/DDBJ whole genome shotgun (WGS) entry which is preliminary data.</text>
</comment>
<accession>A0A0B8P8L9</accession>
<keyword evidence="4" id="KW-0804">Transcription</keyword>
<evidence type="ECO:0000256" key="1">
    <source>
        <dbReference type="ARBA" id="ARBA00009437"/>
    </source>
</evidence>
<sequence>MSMDMNLVRTFVTVFQQNSFTRAAEVLDVSQPAVSMSIRRLEAQVGATCL</sequence>
<dbReference type="InterPro" id="IPR036390">
    <property type="entry name" value="WH_DNA-bd_sf"/>
</dbReference>
<dbReference type="InterPro" id="IPR036388">
    <property type="entry name" value="WH-like_DNA-bd_sf"/>
</dbReference>
<dbReference type="GO" id="GO:0003677">
    <property type="term" value="F:DNA binding"/>
    <property type="evidence" value="ECO:0007669"/>
    <property type="project" value="UniProtKB-KW"/>
</dbReference>
<proteinExistence type="inferred from homology"/>
<evidence type="ECO:0000259" key="5">
    <source>
        <dbReference type="PROSITE" id="PS50931"/>
    </source>
</evidence>
<dbReference type="SUPFAM" id="SSF46785">
    <property type="entry name" value="Winged helix' DNA-binding domain"/>
    <property type="match status" value="1"/>
</dbReference>
<dbReference type="PANTHER" id="PTHR30579">
    <property type="entry name" value="TRANSCRIPTIONAL REGULATOR"/>
    <property type="match status" value="1"/>
</dbReference>
<dbReference type="InterPro" id="IPR050176">
    <property type="entry name" value="LTTR"/>
</dbReference>
<evidence type="ECO:0000256" key="2">
    <source>
        <dbReference type="ARBA" id="ARBA00023015"/>
    </source>
</evidence>
<keyword evidence="3" id="KW-0238">DNA-binding</keyword>
<evidence type="ECO:0000313" key="6">
    <source>
        <dbReference type="EMBL" id="GAM60892.1"/>
    </source>
</evidence>
<dbReference type="EMBL" id="BBSA01000002">
    <property type="protein sequence ID" value="GAM60892.1"/>
    <property type="molecule type" value="Genomic_DNA"/>
</dbReference>
<reference evidence="6 7" key="2">
    <citation type="submission" date="2015-01" db="EMBL/GenBank/DDBJ databases">
        <authorList>
            <consortium name="NBRP consortium"/>
            <person name="Sawabe T."/>
            <person name="Meirelles P."/>
            <person name="Feng G."/>
            <person name="Sayaka M."/>
            <person name="Hattori M."/>
            <person name="Ohkuma M."/>
        </authorList>
    </citation>
    <scope>NUCLEOTIDE SEQUENCE [LARGE SCALE GENOMIC DNA]</scope>
    <source>
        <strain evidence="6 7">JCM19232</strain>
    </source>
</reference>
<evidence type="ECO:0000256" key="4">
    <source>
        <dbReference type="ARBA" id="ARBA00023163"/>
    </source>
</evidence>
<dbReference type="GO" id="GO:0003700">
    <property type="term" value="F:DNA-binding transcription factor activity"/>
    <property type="evidence" value="ECO:0007669"/>
    <property type="project" value="InterPro"/>
</dbReference>
<keyword evidence="2" id="KW-0805">Transcription regulation</keyword>
<feature type="domain" description="HTH lysR-type" evidence="5">
    <location>
        <begin position="3"/>
        <end position="50"/>
    </location>
</feature>
<dbReference type="PRINTS" id="PR00039">
    <property type="entry name" value="HTHLYSR"/>
</dbReference>
<dbReference type="Gene3D" id="1.10.10.10">
    <property type="entry name" value="Winged helix-like DNA-binding domain superfamily/Winged helix DNA-binding domain"/>
    <property type="match status" value="1"/>
</dbReference>
<gene>
    <name evidence="6" type="ORF">JCM19232_3834</name>
</gene>
<dbReference type="InterPro" id="IPR000847">
    <property type="entry name" value="LysR_HTH_N"/>
</dbReference>